<dbReference type="Proteomes" id="UP000004014">
    <property type="component" value="Unassembled WGS sequence"/>
</dbReference>
<organism evidence="2 3">
    <name type="scientific">Streptococcus suis R61</name>
    <dbReference type="NCBI Taxonomy" id="996306"/>
    <lineage>
        <taxon>Bacteria</taxon>
        <taxon>Bacillati</taxon>
        <taxon>Bacillota</taxon>
        <taxon>Bacilli</taxon>
        <taxon>Lactobacillales</taxon>
        <taxon>Streptococcaceae</taxon>
        <taxon>Streptococcus</taxon>
    </lineage>
</organism>
<dbReference type="AlphaFoldDB" id="A0AA87F7B0"/>
<comment type="caution">
    <text evidence="2">The sequence shown here is derived from an EMBL/GenBank/DDBJ whole genome shotgun (WGS) entry which is preliminary data.</text>
</comment>
<gene>
    <name evidence="2" type="ORF">SSUR61_1535</name>
</gene>
<evidence type="ECO:0000256" key="1">
    <source>
        <dbReference type="SAM" id="Phobius"/>
    </source>
</evidence>
<evidence type="ECO:0000313" key="3">
    <source>
        <dbReference type="Proteomes" id="UP000004014"/>
    </source>
</evidence>
<protein>
    <submittedName>
        <fullName evidence="2">Uncharacterized protein</fullName>
    </submittedName>
</protein>
<reference evidence="2 3" key="1">
    <citation type="submission" date="2011-03" db="EMBL/GenBank/DDBJ databases">
        <title>Deep-sequencing identification of multiple resistance mechanism for the high antibiotic-resistance strain Streptococcus suis R61.</title>
        <authorList>
            <person name="Hu P."/>
            <person name="Yang M."/>
            <person name="Jin M."/>
            <person name="Xiao J."/>
        </authorList>
    </citation>
    <scope>NUCLEOTIDE SEQUENCE [LARGE SCALE GENOMIC DNA]</scope>
    <source>
        <strain evidence="2 3">R61</strain>
    </source>
</reference>
<keyword evidence="1" id="KW-1133">Transmembrane helix</keyword>
<feature type="transmembrane region" description="Helical" evidence="1">
    <location>
        <begin position="6"/>
        <end position="26"/>
    </location>
</feature>
<evidence type="ECO:0000313" key="2">
    <source>
        <dbReference type="EMBL" id="EHC02121.1"/>
    </source>
</evidence>
<proteinExistence type="predicted"/>
<accession>A0AA87F7B0</accession>
<keyword evidence="1" id="KW-0472">Membrane</keyword>
<dbReference type="EMBL" id="AEYY01000041">
    <property type="protein sequence ID" value="EHC02121.1"/>
    <property type="molecule type" value="Genomic_DNA"/>
</dbReference>
<name>A0AA87F7B0_STRSU</name>
<sequence length="46" mass="5222">MALVGFILFVKGLVSLLYFFFIHFFVSLDYPQRITAPNLPGCPVVM</sequence>
<keyword evidence="1" id="KW-0812">Transmembrane</keyword>